<comment type="caution">
    <text evidence="5">The sequence shown here is derived from an EMBL/GenBank/DDBJ whole genome shotgun (WGS) entry which is preliminary data.</text>
</comment>
<reference evidence="5" key="2">
    <citation type="submission" date="2023-06" db="EMBL/GenBank/DDBJ databases">
        <authorList>
            <consortium name="Lawrence Berkeley National Laboratory"/>
            <person name="Mondo S.J."/>
            <person name="Hensen N."/>
            <person name="Bonometti L."/>
            <person name="Westerberg I."/>
            <person name="Brannstrom I.O."/>
            <person name="Guillou S."/>
            <person name="Cros-Aarteil S."/>
            <person name="Calhoun S."/>
            <person name="Haridas S."/>
            <person name="Kuo A."/>
            <person name="Pangilinan J."/>
            <person name="Riley R."/>
            <person name="Labutti K."/>
            <person name="Andreopoulos B."/>
            <person name="Lipzen A."/>
            <person name="Chen C."/>
            <person name="Yanf M."/>
            <person name="Daum C."/>
            <person name="Ng V."/>
            <person name="Clum A."/>
            <person name="Steindorff A."/>
            <person name="Ohm R."/>
            <person name="Martin F."/>
            <person name="Silar P."/>
            <person name="Natvig D."/>
            <person name="Lalanne C."/>
            <person name="Gautier V."/>
            <person name="Ament-Velasquez S.L."/>
            <person name="Kruys A."/>
            <person name="Hutchinson M.I."/>
            <person name="Powell A.J."/>
            <person name="Barry K."/>
            <person name="Miller A.N."/>
            <person name="Grigoriev I.V."/>
            <person name="Debuchy R."/>
            <person name="Gladieux P."/>
            <person name="Thoren M.H."/>
            <person name="Johannesson H."/>
        </authorList>
    </citation>
    <scope>NUCLEOTIDE SEQUENCE</scope>
    <source>
        <strain evidence="5">CBS 333.67</strain>
    </source>
</reference>
<dbReference type="InterPro" id="IPR051219">
    <property type="entry name" value="Heterochromatin_chromo-domain"/>
</dbReference>
<feature type="domain" description="Chromo" evidence="4">
    <location>
        <begin position="10"/>
        <end position="61"/>
    </location>
</feature>
<evidence type="ECO:0000313" key="6">
    <source>
        <dbReference type="Proteomes" id="UP001273166"/>
    </source>
</evidence>
<dbReference type="GO" id="GO:0005634">
    <property type="term" value="C:nucleus"/>
    <property type="evidence" value="ECO:0007669"/>
    <property type="project" value="UniProtKB-SubCell"/>
</dbReference>
<dbReference type="PROSITE" id="PS50013">
    <property type="entry name" value="CHROMO_2"/>
    <property type="match status" value="1"/>
</dbReference>
<keyword evidence="6" id="KW-1185">Reference proteome</keyword>
<protein>
    <recommendedName>
        <fullName evidence="4">Chromo domain-containing protein</fullName>
    </recommendedName>
</protein>
<comment type="subunit">
    <text evidence="2">Component of the NuA4 histone acetyltransferase complex.</text>
</comment>
<dbReference type="InterPro" id="IPR000953">
    <property type="entry name" value="Chromo/chromo_shadow_dom"/>
</dbReference>
<comment type="subcellular location">
    <subcellularLocation>
        <location evidence="1">Nucleus</location>
    </subcellularLocation>
</comment>
<dbReference type="InterPro" id="IPR023780">
    <property type="entry name" value="Chromo_domain"/>
</dbReference>
<sequence>MTKKPQEEYFNVKRILNFQVRYLVEWEGYGPQHNSWEPVEHFERCPNLLRDFCKSTGSVGE</sequence>
<dbReference type="CDD" id="cd00024">
    <property type="entry name" value="CD_CSD"/>
    <property type="match status" value="1"/>
</dbReference>
<dbReference type="Proteomes" id="UP001273166">
    <property type="component" value="Unassembled WGS sequence"/>
</dbReference>
<dbReference type="Gene3D" id="2.40.50.40">
    <property type="match status" value="1"/>
</dbReference>
<evidence type="ECO:0000256" key="2">
    <source>
        <dbReference type="ARBA" id="ARBA00011353"/>
    </source>
</evidence>
<dbReference type="PANTHER" id="PTHR22812">
    <property type="entry name" value="CHROMOBOX PROTEIN"/>
    <property type="match status" value="1"/>
</dbReference>
<proteinExistence type="predicted"/>
<reference evidence="5" key="1">
    <citation type="journal article" date="2023" name="Mol. Phylogenet. Evol.">
        <title>Genome-scale phylogeny and comparative genomics of the fungal order Sordariales.</title>
        <authorList>
            <person name="Hensen N."/>
            <person name="Bonometti L."/>
            <person name="Westerberg I."/>
            <person name="Brannstrom I.O."/>
            <person name="Guillou S."/>
            <person name="Cros-Aarteil S."/>
            <person name="Calhoun S."/>
            <person name="Haridas S."/>
            <person name="Kuo A."/>
            <person name="Mondo S."/>
            <person name="Pangilinan J."/>
            <person name="Riley R."/>
            <person name="LaButti K."/>
            <person name="Andreopoulos B."/>
            <person name="Lipzen A."/>
            <person name="Chen C."/>
            <person name="Yan M."/>
            <person name="Daum C."/>
            <person name="Ng V."/>
            <person name="Clum A."/>
            <person name="Steindorff A."/>
            <person name="Ohm R.A."/>
            <person name="Martin F."/>
            <person name="Silar P."/>
            <person name="Natvig D.O."/>
            <person name="Lalanne C."/>
            <person name="Gautier V."/>
            <person name="Ament-Velasquez S.L."/>
            <person name="Kruys A."/>
            <person name="Hutchinson M.I."/>
            <person name="Powell A.J."/>
            <person name="Barry K."/>
            <person name="Miller A.N."/>
            <person name="Grigoriev I.V."/>
            <person name="Debuchy R."/>
            <person name="Gladieux P."/>
            <person name="Hiltunen Thoren M."/>
            <person name="Johannesson H."/>
        </authorList>
    </citation>
    <scope>NUCLEOTIDE SEQUENCE</scope>
    <source>
        <strain evidence="5">CBS 333.67</strain>
    </source>
</reference>
<name>A0AAJ0M1A9_9PEZI</name>
<dbReference type="GeneID" id="87888108"/>
<dbReference type="RefSeq" id="XP_062721062.1">
    <property type="nucleotide sequence ID" value="XM_062869279.1"/>
</dbReference>
<evidence type="ECO:0000256" key="1">
    <source>
        <dbReference type="ARBA" id="ARBA00004123"/>
    </source>
</evidence>
<keyword evidence="3" id="KW-0539">Nucleus</keyword>
<dbReference type="EMBL" id="JAUDZG010000004">
    <property type="protein sequence ID" value="KAK3305282.1"/>
    <property type="molecule type" value="Genomic_DNA"/>
</dbReference>
<dbReference type="SMART" id="SM00298">
    <property type="entry name" value="CHROMO"/>
    <property type="match status" value="1"/>
</dbReference>
<evidence type="ECO:0000313" key="5">
    <source>
        <dbReference type="EMBL" id="KAK3305282.1"/>
    </source>
</evidence>
<dbReference type="AlphaFoldDB" id="A0AAJ0M1A9"/>
<accession>A0AAJ0M1A9</accession>
<dbReference type="SUPFAM" id="SSF54160">
    <property type="entry name" value="Chromo domain-like"/>
    <property type="match status" value="1"/>
</dbReference>
<organism evidence="5 6">
    <name type="scientific">Chaetomium strumarium</name>
    <dbReference type="NCBI Taxonomy" id="1170767"/>
    <lineage>
        <taxon>Eukaryota</taxon>
        <taxon>Fungi</taxon>
        <taxon>Dikarya</taxon>
        <taxon>Ascomycota</taxon>
        <taxon>Pezizomycotina</taxon>
        <taxon>Sordariomycetes</taxon>
        <taxon>Sordariomycetidae</taxon>
        <taxon>Sordariales</taxon>
        <taxon>Chaetomiaceae</taxon>
        <taxon>Chaetomium</taxon>
    </lineage>
</organism>
<dbReference type="GO" id="GO:0006338">
    <property type="term" value="P:chromatin remodeling"/>
    <property type="evidence" value="ECO:0007669"/>
    <property type="project" value="UniProtKB-ARBA"/>
</dbReference>
<evidence type="ECO:0000259" key="4">
    <source>
        <dbReference type="PROSITE" id="PS50013"/>
    </source>
</evidence>
<dbReference type="Pfam" id="PF00385">
    <property type="entry name" value="Chromo"/>
    <property type="match status" value="1"/>
</dbReference>
<evidence type="ECO:0000256" key="3">
    <source>
        <dbReference type="ARBA" id="ARBA00023242"/>
    </source>
</evidence>
<gene>
    <name evidence="5" type="ORF">B0T15DRAFT_531819</name>
</gene>
<dbReference type="InterPro" id="IPR016197">
    <property type="entry name" value="Chromo-like_dom_sf"/>
</dbReference>